<evidence type="ECO:0000256" key="4">
    <source>
        <dbReference type="ARBA" id="ARBA00022764"/>
    </source>
</evidence>
<keyword evidence="8" id="KW-1185">Reference proteome</keyword>
<evidence type="ECO:0000256" key="3">
    <source>
        <dbReference type="ARBA" id="ARBA00022729"/>
    </source>
</evidence>
<sequence length="362" mass="39873">MKPAIKKTLLGAAMAAVVSGPLMANEVRVYNWSDYIAEDTIEKFEAATGIRVVYDMYDSNEVLEAKVLAGNSGYDIVVPTTNYMARQIAAGAYQKVDKSMIPNYGNLDMDLMDSLRAYDANLEYGVPWQWGTTGLGYNVDKVNEILGDDAPTNSWDLLFDPQYASQLAECGISVLDSSGEVLPIALFYLGLDPNSISSADYQKAEELMLSIRPYITYFHSSRYITDLANGDICLALGWSGDVFIAQARADEADAGVAVEYVIPNEGTALWSDMMVIPADAPNVANAHAFINFVLDAQIGADITNYVWYGSPNLAAREFIDPEILENPGIFPSEEAELWSFETLPPSVDRIRTRAWTRIKSSR</sequence>
<accession>A0ABV7ZT26</accession>
<evidence type="ECO:0000256" key="1">
    <source>
        <dbReference type="ARBA" id="ARBA00004418"/>
    </source>
</evidence>
<evidence type="ECO:0000256" key="2">
    <source>
        <dbReference type="ARBA" id="ARBA00022448"/>
    </source>
</evidence>
<comment type="function">
    <text evidence="5">Required for the activity of the bacterial periplasmic transport system of putrescine.</text>
</comment>
<dbReference type="InterPro" id="IPR001188">
    <property type="entry name" value="Sperm_putr-bd"/>
</dbReference>
<dbReference type="CDD" id="cd13659">
    <property type="entry name" value="PBP2_PotF"/>
    <property type="match status" value="1"/>
</dbReference>
<dbReference type="Pfam" id="PF13416">
    <property type="entry name" value="SBP_bac_8"/>
    <property type="match status" value="1"/>
</dbReference>
<evidence type="ECO:0000256" key="6">
    <source>
        <dbReference type="SAM" id="SignalP"/>
    </source>
</evidence>
<keyword evidence="4 5" id="KW-0574">Periplasm</keyword>
<evidence type="ECO:0000313" key="7">
    <source>
        <dbReference type="EMBL" id="MFC3851360.1"/>
    </source>
</evidence>
<dbReference type="PIRSF" id="PIRSF019574">
    <property type="entry name" value="Periplasmic_polyamine_BP"/>
    <property type="match status" value="1"/>
</dbReference>
<protein>
    <recommendedName>
        <fullName evidence="5">Putrescine-binding periplasmic protein</fullName>
    </recommendedName>
</protein>
<organism evidence="7 8">
    <name type="scientific">Saccharospirillum mangrovi</name>
    <dbReference type="NCBI Taxonomy" id="2161747"/>
    <lineage>
        <taxon>Bacteria</taxon>
        <taxon>Pseudomonadati</taxon>
        <taxon>Pseudomonadota</taxon>
        <taxon>Gammaproteobacteria</taxon>
        <taxon>Oceanospirillales</taxon>
        <taxon>Saccharospirillaceae</taxon>
        <taxon>Saccharospirillum</taxon>
    </lineage>
</organism>
<evidence type="ECO:0000313" key="8">
    <source>
        <dbReference type="Proteomes" id="UP001595617"/>
    </source>
</evidence>
<dbReference type="RefSeq" id="WP_380692505.1">
    <property type="nucleotide sequence ID" value="NZ_JBHRYR010000002.1"/>
</dbReference>
<dbReference type="Proteomes" id="UP001595617">
    <property type="component" value="Unassembled WGS sequence"/>
</dbReference>
<dbReference type="PRINTS" id="PR00909">
    <property type="entry name" value="SPERMDNBNDNG"/>
</dbReference>
<reference evidence="8" key="1">
    <citation type="journal article" date="2019" name="Int. J. Syst. Evol. Microbiol.">
        <title>The Global Catalogue of Microorganisms (GCM) 10K type strain sequencing project: providing services to taxonomists for standard genome sequencing and annotation.</title>
        <authorList>
            <consortium name="The Broad Institute Genomics Platform"/>
            <consortium name="The Broad Institute Genome Sequencing Center for Infectious Disease"/>
            <person name="Wu L."/>
            <person name="Ma J."/>
        </authorList>
    </citation>
    <scope>NUCLEOTIDE SEQUENCE [LARGE SCALE GENOMIC DNA]</scope>
    <source>
        <strain evidence="8">IBRC 10765</strain>
    </source>
</reference>
<name>A0ABV7ZT26_9GAMM</name>
<comment type="subcellular location">
    <subcellularLocation>
        <location evidence="1 5">Periplasm</location>
    </subcellularLocation>
</comment>
<proteinExistence type="inferred from homology"/>
<gene>
    <name evidence="7" type="ORF">ACFOOG_00830</name>
</gene>
<evidence type="ECO:0000256" key="5">
    <source>
        <dbReference type="PIRNR" id="PIRNR019574"/>
    </source>
</evidence>
<dbReference type="PANTHER" id="PTHR30222:SF12">
    <property type="entry name" value="NORSPERMIDINE SENSOR"/>
    <property type="match status" value="1"/>
</dbReference>
<keyword evidence="3 6" id="KW-0732">Signal</keyword>
<comment type="similarity">
    <text evidence="5">Belongs to the bacterial solute-binding protein PotD/PotF family.</text>
</comment>
<keyword evidence="2 5" id="KW-0813">Transport</keyword>
<feature type="chain" id="PRO_5045141168" description="Putrescine-binding periplasmic protein" evidence="6">
    <location>
        <begin position="25"/>
        <end position="362"/>
    </location>
</feature>
<dbReference type="SUPFAM" id="SSF53850">
    <property type="entry name" value="Periplasmic binding protein-like II"/>
    <property type="match status" value="1"/>
</dbReference>
<dbReference type="Gene3D" id="3.40.190.10">
    <property type="entry name" value="Periplasmic binding protein-like II"/>
    <property type="match status" value="2"/>
</dbReference>
<dbReference type="EMBL" id="JBHRYR010000002">
    <property type="protein sequence ID" value="MFC3851360.1"/>
    <property type="molecule type" value="Genomic_DNA"/>
</dbReference>
<feature type="signal peptide" evidence="6">
    <location>
        <begin position="1"/>
        <end position="24"/>
    </location>
</feature>
<comment type="caution">
    <text evidence="7">The sequence shown here is derived from an EMBL/GenBank/DDBJ whole genome shotgun (WGS) entry which is preliminary data.</text>
</comment>
<dbReference type="PANTHER" id="PTHR30222">
    <property type="entry name" value="SPERMIDINE/PUTRESCINE-BINDING PERIPLASMIC PROTEIN"/>
    <property type="match status" value="1"/>
</dbReference>
<dbReference type="InterPro" id="IPR006059">
    <property type="entry name" value="SBP"/>
</dbReference>